<feature type="transmembrane region" description="Helical" evidence="1">
    <location>
        <begin position="18"/>
        <end position="40"/>
    </location>
</feature>
<proteinExistence type="predicted"/>
<feature type="transmembrane region" description="Helical" evidence="1">
    <location>
        <begin position="134"/>
        <end position="155"/>
    </location>
</feature>
<keyword evidence="1" id="KW-1133">Transmembrane helix</keyword>
<evidence type="ECO:0000313" key="3">
    <source>
        <dbReference type="Proteomes" id="UP000219356"/>
    </source>
</evidence>
<accession>A0A285NY30</accession>
<dbReference type="OrthoDB" id="2360495at2"/>
<dbReference type="EMBL" id="OBEK01000003">
    <property type="protein sequence ID" value="SNZ14390.1"/>
    <property type="molecule type" value="Genomic_DNA"/>
</dbReference>
<dbReference type="Proteomes" id="UP000219356">
    <property type="component" value="Unassembled WGS sequence"/>
</dbReference>
<dbReference type="AlphaFoldDB" id="A0A285NY30"/>
<organism evidence="2 3">
    <name type="scientific">Terribacillus aidingensis</name>
    <dbReference type="NCBI Taxonomy" id="586416"/>
    <lineage>
        <taxon>Bacteria</taxon>
        <taxon>Bacillati</taxon>
        <taxon>Bacillota</taxon>
        <taxon>Bacilli</taxon>
        <taxon>Bacillales</taxon>
        <taxon>Bacillaceae</taxon>
        <taxon>Terribacillus</taxon>
    </lineage>
</organism>
<dbReference type="Pfam" id="PF11667">
    <property type="entry name" value="DUF3267"/>
    <property type="match status" value="1"/>
</dbReference>
<feature type="transmembrane region" description="Helical" evidence="1">
    <location>
        <begin position="52"/>
        <end position="75"/>
    </location>
</feature>
<evidence type="ECO:0000313" key="2">
    <source>
        <dbReference type="EMBL" id="SNZ14390.1"/>
    </source>
</evidence>
<evidence type="ECO:0000256" key="1">
    <source>
        <dbReference type="SAM" id="Phobius"/>
    </source>
</evidence>
<gene>
    <name evidence="2" type="ORF">SAMN05421503_2370</name>
</gene>
<sequence>MNCWRSVNVKKDLGKHRILLVSTLIGILTFIILYPMLTLIHPNFKIEETHLLLSLLSIYILPFTHSISHLIPFWLTNKSCIYKLHWIGQCAPMFHFKVRTETSRLIPFFSLIMPTVLITIPSFVAAVLSNTMPIYFLLLVSVNAAMTFSDGFYLCNLLQAPRKCVISGTEKSYDILTK</sequence>
<dbReference type="InterPro" id="IPR021683">
    <property type="entry name" value="DUF3267"/>
</dbReference>
<name>A0A285NY30_9BACI</name>
<keyword evidence="1" id="KW-0472">Membrane</keyword>
<reference evidence="3" key="1">
    <citation type="submission" date="2017-09" db="EMBL/GenBank/DDBJ databases">
        <authorList>
            <person name="Varghese N."/>
            <person name="Submissions S."/>
        </authorList>
    </citation>
    <scope>NUCLEOTIDE SEQUENCE [LARGE SCALE GENOMIC DNA]</scope>
    <source>
        <strain evidence="3">CGMCC 1.8913</strain>
    </source>
</reference>
<protein>
    <submittedName>
        <fullName evidence="2">Putative zincin peptidase</fullName>
    </submittedName>
</protein>
<keyword evidence="3" id="KW-1185">Reference proteome</keyword>
<keyword evidence="1" id="KW-0812">Transmembrane</keyword>
<feature type="transmembrane region" description="Helical" evidence="1">
    <location>
        <begin position="105"/>
        <end position="128"/>
    </location>
</feature>